<dbReference type="eggNOG" id="ENOG503004J">
    <property type="taxonomic scope" value="Bacteria"/>
</dbReference>
<dbReference type="InterPro" id="IPR011738">
    <property type="entry name" value="Phage_CHP"/>
</dbReference>
<evidence type="ECO:0000313" key="2">
    <source>
        <dbReference type="Proteomes" id="UP000016587"/>
    </source>
</evidence>
<name>T2GCB2_MEGG1</name>
<protein>
    <recommendedName>
        <fullName evidence="3">PhiE125 gp8 family phage protein</fullName>
    </recommendedName>
</protein>
<reference evidence="2" key="2">
    <citation type="submission" date="2013-07" db="EMBL/GenBank/DDBJ databases">
        <authorList>
            <person name="Morais-Silva F.O."/>
            <person name="Rezende A.M."/>
            <person name="Pimentel C."/>
            <person name="Resende D.M."/>
            <person name="Santos C.I."/>
            <person name="Clemente C."/>
            <person name="de Oliveira L.M."/>
            <person name="da Silva S.M."/>
            <person name="Costa D.A."/>
            <person name="Varela-Raposo A."/>
            <person name="Horacio E.C.A."/>
            <person name="Matos M."/>
            <person name="Flores O."/>
            <person name="Ruiz J.C."/>
            <person name="Rodrigues-Pousada C."/>
        </authorList>
    </citation>
    <scope>NUCLEOTIDE SEQUENCE [LARGE SCALE GENOMIC DNA]</scope>
    <source>
        <strain evidence="2">ATCC 19364 / DSM 1382 / NCIMB 9332 / VKM B-1759</strain>
    </source>
</reference>
<keyword evidence="2" id="KW-1185">Reference proteome</keyword>
<dbReference type="STRING" id="1121448.DGI_2050"/>
<dbReference type="AlphaFoldDB" id="T2GCB2"/>
<dbReference type="HOGENOM" id="CLU_085951_0_1_7"/>
<gene>
    <name evidence="1" type="ORF">DGI_2050</name>
</gene>
<dbReference type="Proteomes" id="UP000016587">
    <property type="component" value="Chromosome"/>
</dbReference>
<dbReference type="EMBL" id="CP006585">
    <property type="protein sequence ID" value="AGW13819.1"/>
    <property type="molecule type" value="Genomic_DNA"/>
</dbReference>
<dbReference type="RefSeq" id="WP_021760724.1">
    <property type="nucleotide sequence ID" value="NC_022444.1"/>
</dbReference>
<sequence>MTHRSRITIAPTAQALPLDALKAHLRVTHDAEDELILAALAAAVSYGEHLTNRQWLQATRVLTLDAWPSRLAWTAYVELPFPPLQRVESVVYVDAAGETQTMVEGVDYVVDNSSGTMPARLYRGEAWPQTVIRPGAVSITYVCGFPQTESPEVAVLPPGIVAWLKIRVADLYAQRESLAMESRSQSFVELPRSYVDGLLDPWIVPGGM</sequence>
<dbReference type="KEGG" id="dgg:DGI_2050"/>
<dbReference type="CDD" id="cd08054">
    <property type="entry name" value="gp6"/>
    <property type="match status" value="1"/>
</dbReference>
<dbReference type="NCBIfam" id="TIGR02215">
    <property type="entry name" value="phage_chp_gp8"/>
    <property type="match status" value="1"/>
</dbReference>
<dbReference type="Gene3D" id="1.10.3230.30">
    <property type="entry name" value="Phage gp6-like head-tail connector protein"/>
    <property type="match status" value="1"/>
</dbReference>
<evidence type="ECO:0000313" key="1">
    <source>
        <dbReference type="EMBL" id="AGW13819.1"/>
    </source>
</evidence>
<accession>T2GCB2</accession>
<proteinExistence type="predicted"/>
<reference evidence="1 2" key="1">
    <citation type="journal article" date="2013" name="J. Bacteriol.">
        <title>Roles of HynAB and Ech, the only two hydrogenases found in the model sulfate reducer Desulfovibrio gigas.</title>
        <authorList>
            <person name="Morais-Silva F.O."/>
            <person name="Santos C.I."/>
            <person name="Rodrigues R."/>
            <person name="Pereira I.A."/>
            <person name="Rodrigues-Pousada C."/>
        </authorList>
    </citation>
    <scope>NUCLEOTIDE SEQUENCE [LARGE SCALE GENOMIC DNA]</scope>
    <source>
        <strain evidence="2">ATCC 19364 / DSM 1382 / NCIMB 9332 / VKM B-1759</strain>
    </source>
</reference>
<dbReference type="PATRIC" id="fig|1121448.10.peg.2005"/>
<dbReference type="OrthoDB" id="6174494at2"/>
<evidence type="ECO:0008006" key="3">
    <source>
        <dbReference type="Google" id="ProtNLM"/>
    </source>
</evidence>
<organism evidence="1 2">
    <name type="scientific">Megalodesulfovibrio gigas (strain ATCC 19364 / DSM 1382 / NCIMB 9332 / VKM B-1759)</name>
    <name type="common">Desulfovibrio gigas</name>
    <dbReference type="NCBI Taxonomy" id="1121448"/>
    <lineage>
        <taxon>Bacteria</taxon>
        <taxon>Pseudomonadati</taxon>
        <taxon>Thermodesulfobacteriota</taxon>
        <taxon>Desulfovibrionia</taxon>
        <taxon>Desulfovibrionales</taxon>
        <taxon>Desulfovibrionaceae</taxon>
        <taxon>Megalodesulfovibrio</taxon>
    </lineage>
</organism>